<dbReference type="Pfam" id="PF06853">
    <property type="entry name" value="DUF1249"/>
    <property type="match status" value="1"/>
</dbReference>
<protein>
    <submittedName>
        <fullName evidence="1">DUF1249 domain-containing protein</fullName>
    </submittedName>
</protein>
<evidence type="ECO:0000313" key="2">
    <source>
        <dbReference type="Proteomes" id="UP000242087"/>
    </source>
</evidence>
<dbReference type="AlphaFoldDB" id="A0A2T4D4W6"/>
<proteinExistence type="predicted"/>
<dbReference type="EMBL" id="PYVF01000032">
    <property type="protein sequence ID" value="PTB88866.1"/>
    <property type="molecule type" value="Genomic_DNA"/>
</dbReference>
<name>A0A2T4D4W6_9GAMM</name>
<accession>A0A2T4D4W6</accession>
<evidence type="ECO:0000313" key="1">
    <source>
        <dbReference type="EMBL" id="PTB88866.1"/>
    </source>
</evidence>
<dbReference type="InterPro" id="IPR009659">
    <property type="entry name" value="DUF1249"/>
</dbReference>
<reference evidence="1 2" key="1">
    <citation type="submission" date="2018-03" db="EMBL/GenBank/DDBJ databases">
        <title>Cross-interface Injection: A General Nanoliter Liquid Handling Method Applied to Single Cells Genome Amplification Automated Nanoliter Liquid Handling Applied to Single Cell Multiple Displacement Amplification.</title>
        <authorList>
            <person name="Yun J."/>
            <person name="Xu P."/>
            <person name="Xu J."/>
            <person name="Dai X."/>
            <person name="Wang Y."/>
            <person name="Zheng X."/>
            <person name="Cao C."/>
            <person name="Yi Q."/>
            <person name="Zhu Y."/>
            <person name="Wang L."/>
            <person name="Dong Z."/>
            <person name="Huang Y."/>
            <person name="Huang L."/>
            <person name="Du W."/>
        </authorList>
    </citation>
    <scope>NUCLEOTIDE SEQUENCE [LARGE SCALE GENOMIC DNA]</scope>
    <source>
        <strain evidence="1 2">A12-4</strain>
    </source>
</reference>
<dbReference type="PANTHER" id="PTHR38774:SF1">
    <property type="entry name" value="CYTOPLASMIC PROTEIN"/>
    <property type="match status" value="1"/>
</dbReference>
<organism evidence="1 2">
    <name type="scientific">Pseudidiomarina aestuarii</name>
    <dbReference type="NCBI Taxonomy" id="624146"/>
    <lineage>
        <taxon>Bacteria</taxon>
        <taxon>Pseudomonadati</taxon>
        <taxon>Pseudomonadota</taxon>
        <taxon>Gammaproteobacteria</taxon>
        <taxon>Alteromonadales</taxon>
        <taxon>Idiomarinaceae</taxon>
        <taxon>Pseudidiomarina</taxon>
    </lineage>
</organism>
<comment type="caution">
    <text evidence="1">The sequence shown here is derived from an EMBL/GenBank/DDBJ whole genome shotgun (WGS) entry which is preliminary data.</text>
</comment>
<sequence>MRPASLGYNGCNFTGNACCNGDNKRRFSNAMTTDVKRKRYQFDLAALQRMAAVNYALLQTMVGSLKTATERRIKVGRQLHFTIEVTEAAPYTTEVRIQQQSITKQLPGLRETQLDVRLYHDAQLAEVVRSQGIERLQPVYPQPNPNMHQPDEKHQMNQFLSDWLQMIKRSGLAQEI</sequence>
<dbReference type="Proteomes" id="UP000242087">
    <property type="component" value="Unassembled WGS sequence"/>
</dbReference>
<gene>
    <name evidence="1" type="ORF">C9927_03010</name>
</gene>
<dbReference type="PANTHER" id="PTHR38774">
    <property type="entry name" value="CYTOPLASMIC PROTEIN-RELATED"/>
    <property type="match status" value="1"/>
</dbReference>